<dbReference type="InterPro" id="IPR020084">
    <property type="entry name" value="NUDIX_hydrolase_CS"/>
</dbReference>
<gene>
    <name evidence="5" type="ORF">SAMN04488103_1262</name>
</gene>
<reference evidence="5 6" key="1">
    <citation type="submission" date="2016-10" db="EMBL/GenBank/DDBJ databases">
        <authorList>
            <person name="de Groot N.N."/>
        </authorList>
    </citation>
    <scope>NUCLEOTIDE SEQUENCE [LARGE SCALE GENOMIC DNA]</scope>
    <source>
        <strain evidence="5 6">DSM 3857</strain>
    </source>
</reference>
<dbReference type="OrthoDB" id="7914739at2"/>
<evidence type="ECO:0000313" key="6">
    <source>
        <dbReference type="Proteomes" id="UP000198761"/>
    </source>
</evidence>
<dbReference type="Gene3D" id="3.90.79.10">
    <property type="entry name" value="Nucleoside Triphosphate Pyrophosphohydrolase"/>
    <property type="match status" value="1"/>
</dbReference>
<dbReference type="SUPFAM" id="SSF55811">
    <property type="entry name" value="Nudix"/>
    <property type="match status" value="1"/>
</dbReference>
<dbReference type="InterPro" id="IPR015797">
    <property type="entry name" value="NUDIX_hydrolase-like_dom_sf"/>
</dbReference>
<accession>A0A1H8NXZ1</accession>
<dbReference type="EMBL" id="FOCE01000026">
    <property type="protein sequence ID" value="SEO34516.1"/>
    <property type="molecule type" value="Genomic_DNA"/>
</dbReference>
<dbReference type="AlphaFoldDB" id="A0A1H8NXZ1"/>
<name>A0A1H8NXZ1_9RHOB</name>
<evidence type="ECO:0000256" key="1">
    <source>
        <dbReference type="ARBA" id="ARBA00001946"/>
    </source>
</evidence>
<evidence type="ECO:0000256" key="2">
    <source>
        <dbReference type="ARBA" id="ARBA00022801"/>
    </source>
</evidence>
<dbReference type="STRING" id="933059.SAMN04488103_1262"/>
<dbReference type="GO" id="GO:0016787">
    <property type="term" value="F:hydrolase activity"/>
    <property type="evidence" value="ECO:0007669"/>
    <property type="project" value="UniProtKB-KW"/>
</dbReference>
<dbReference type="PROSITE" id="PS51462">
    <property type="entry name" value="NUDIX"/>
    <property type="match status" value="1"/>
</dbReference>
<dbReference type="InterPro" id="IPR000086">
    <property type="entry name" value="NUDIX_hydrolase_dom"/>
</dbReference>
<dbReference type="CDD" id="cd03424">
    <property type="entry name" value="NUDIX_ADPRase_Nudt5_UGPPase_Nudt14"/>
    <property type="match status" value="1"/>
</dbReference>
<dbReference type="PRINTS" id="PR00502">
    <property type="entry name" value="NUDIXFAMILY"/>
</dbReference>
<keyword evidence="6" id="KW-1185">Reference proteome</keyword>
<sequence>MMANRVVVEHKINADTVYRFPESACLACLTEVGQIILVRQFRSVHDIETIELPGGKIMDGEAPAEAASREFMEETGLEASQPKHLFTLDMDLSVSIHKTHVFVAWATIPPHVSGRVVLISLGDALAKINCGAITHAPTVAAIERLASNKGAFTNS</sequence>
<organism evidence="5 6">
    <name type="scientific">Gemmobacter aquatilis</name>
    <dbReference type="NCBI Taxonomy" id="933059"/>
    <lineage>
        <taxon>Bacteria</taxon>
        <taxon>Pseudomonadati</taxon>
        <taxon>Pseudomonadota</taxon>
        <taxon>Alphaproteobacteria</taxon>
        <taxon>Rhodobacterales</taxon>
        <taxon>Paracoccaceae</taxon>
        <taxon>Gemmobacter</taxon>
    </lineage>
</organism>
<dbReference type="Pfam" id="PF00293">
    <property type="entry name" value="NUDIX"/>
    <property type="match status" value="1"/>
</dbReference>
<keyword evidence="2 3" id="KW-0378">Hydrolase</keyword>
<evidence type="ECO:0000313" key="5">
    <source>
        <dbReference type="EMBL" id="SEO34516.1"/>
    </source>
</evidence>
<dbReference type="Proteomes" id="UP000198761">
    <property type="component" value="Unassembled WGS sequence"/>
</dbReference>
<proteinExistence type="inferred from homology"/>
<evidence type="ECO:0000256" key="3">
    <source>
        <dbReference type="RuleBase" id="RU003476"/>
    </source>
</evidence>
<comment type="cofactor">
    <cofactor evidence="1">
        <name>Mg(2+)</name>
        <dbReference type="ChEBI" id="CHEBI:18420"/>
    </cofactor>
</comment>
<evidence type="ECO:0000259" key="4">
    <source>
        <dbReference type="PROSITE" id="PS51462"/>
    </source>
</evidence>
<dbReference type="PROSITE" id="PS00893">
    <property type="entry name" value="NUDIX_BOX"/>
    <property type="match status" value="1"/>
</dbReference>
<dbReference type="RefSeq" id="WP_139201642.1">
    <property type="nucleotide sequence ID" value="NZ_FOCE01000026.1"/>
</dbReference>
<feature type="domain" description="Nudix hydrolase" evidence="4">
    <location>
        <begin position="17"/>
        <end position="143"/>
    </location>
</feature>
<protein>
    <submittedName>
        <fullName evidence="5">ADP-ribose pyrophosphatase</fullName>
    </submittedName>
</protein>
<comment type="similarity">
    <text evidence="3">Belongs to the Nudix hydrolase family.</text>
</comment>
<dbReference type="InterPro" id="IPR020476">
    <property type="entry name" value="Nudix_hydrolase"/>
</dbReference>